<accession>A0ABM8LKR8</accession>
<evidence type="ECO:0000313" key="2">
    <source>
        <dbReference type="EMBL" id="CAB3917508.1"/>
    </source>
</evidence>
<dbReference type="EMBL" id="CADIKR010000009">
    <property type="protein sequence ID" value="CAB3917508.1"/>
    <property type="molecule type" value="Genomic_DNA"/>
</dbReference>
<protein>
    <submittedName>
        <fullName evidence="2">Uncharacterized protein</fullName>
    </submittedName>
</protein>
<sequence length="201" mass="22232">MNAPQNLDDLDDVDLAALSTRVLHDMVAKMTPEERQRYRDALDAADAPLRNLLGAALGVPDPSSTAPGKKCATCRGAFSGMSWDTLCPSCWEANLRAESGQRAQEIARWKRDSELLMAIQDSCWDVRFLSHSNGDDYDISIEIVGHYMAAPHERVMGENHSENLRAALEQALTADAYPPARPEYDEYGRPVIRAASQQQEG</sequence>
<keyword evidence="3" id="KW-1185">Reference proteome</keyword>
<feature type="region of interest" description="Disordered" evidence="1">
    <location>
        <begin position="178"/>
        <end position="201"/>
    </location>
</feature>
<proteinExistence type="predicted"/>
<organism evidence="2 3">
    <name type="scientific">Achromobacter mucicolens</name>
    <dbReference type="NCBI Taxonomy" id="1389922"/>
    <lineage>
        <taxon>Bacteria</taxon>
        <taxon>Pseudomonadati</taxon>
        <taxon>Pseudomonadota</taxon>
        <taxon>Betaproteobacteria</taxon>
        <taxon>Burkholderiales</taxon>
        <taxon>Alcaligenaceae</taxon>
        <taxon>Achromobacter</taxon>
    </lineage>
</organism>
<evidence type="ECO:0000256" key="1">
    <source>
        <dbReference type="SAM" id="MobiDB-lite"/>
    </source>
</evidence>
<dbReference type="RefSeq" id="WP_180100502.1">
    <property type="nucleotide sequence ID" value="NZ_CADIKR010000009.1"/>
</dbReference>
<dbReference type="Proteomes" id="UP000507140">
    <property type="component" value="Unassembled WGS sequence"/>
</dbReference>
<evidence type="ECO:0000313" key="3">
    <source>
        <dbReference type="Proteomes" id="UP000507140"/>
    </source>
</evidence>
<name>A0ABM8LKR8_9BURK</name>
<reference evidence="2 3" key="1">
    <citation type="submission" date="2020-04" db="EMBL/GenBank/DDBJ databases">
        <authorList>
            <person name="De Canck E."/>
        </authorList>
    </citation>
    <scope>NUCLEOTIDE SEQUENCE [LARGE SCALE GENOMIC DNA]</scope>
    <source>
        <strain evidence="2 3">LMG 3415</strain>
    </source>
</reference>
<comment type="caution">
    <text evidence="2">The sequence shown here is derived from an EMBL/GenBank/DDBJ whole genome shotgun (WGS) entry which is preliminary data.</text>
</comment>
<gene>
    <name evidence="2" type="ORF">LMG3415_05321</name>
</gene>